<dbReference type="KEGG" id="aep:AMC99_01559"/>
<evidence type="ECO:0000313" key="4">
    <source>
        <dbReference type="EMBL" id="ALE16851.1"/>
    </source>
</evidence>
<dbReference type="SUPFAM" id="SSF103088">
    <property type="entry name" value="OmpA-like"/>
    <property type="match status" value="1"/>
</dbReference>
<dbReference type="Proteomes" id="UP000057938">
    <property type="component" value="Chromosome"/>
</dbReference>
<feature type="region of interest" description="Disordered" evidence="2">
    <location>
        <begin position="174"/>
        <end position="209"/>
    </location>
</feature>
<organism evidence="4 5">
    <name type="scientific">Altererythrobacter epoxidivorans</name>
    <dbReference type="NCBI Taxonomy" id="361183"/>
    <lineage>
        <taxon>Bacteria</taxon>
        <taxon>Pseudomonadati</taxon>
        <taxon>Pseudomonadota</taxon>
        <taxon>Alphaproteobacteria</taxon>
        <taxon>Sphingomonadales</taxon>
        <taxon>Erythrobacteraceae</taxon>
        <taxon>Altererythrobacter</taxon>
    </lineage>
</organism>
<feature type="domain" description="OmpA-like" evidence="3">
    <location>
        <begin position="90"/>
        <end position="209"/>
    </location>
</feature>
<keyword evidence="1" id="KW-0472">Membrane</keyword>
<dbReference type="InterPro" id="IPR006665">
    <property type="entry name" value="OmpA-like"/>
</dbReference>
<dbReference type="GO" id="GO:0016020">
    <property type="term" value="C:membrane"/>
    <property type="evidence" value="ECO:0007669"/>
    <property type="project" value="UniProtKB-UniRule"/>
</dbReference>
<dbReference type="PROSITE" id="PS51123">
    <property type="entry name" value="OMPA_2"/>
    <property type="match status" value="1"/>
</dbReference>
<evidence type="ECO:0000256" key="2">
    <source>
        <dbReference type="SAM" id="MobiDB-lite"/>
    </source>
</evidence>
<evidence type="ECO:0000256" key="1">
    <source>
        <dbReference type="PROSITE-ProRule" id="PRU00473"/>
    </source>
</evidence>
<dbReference type="InterPro" id="IPR036737">
    <property type="entry name" value="OmpA-like_sf"/>
</dbReference>
<protein>
    <submittedName>
        <fullName evidence="4">Outer membrane protein A</fullName>
    </submittedName>
</protein>
<reference evidence="4 5" key="1">
    <citation type="submission" date="2015-09" db="EMBL/GenBank/DDBJ databases">
        <title>Complete genome sequence of a benzo[a]pyrene-degrading bacterium Altererythrobacter epoxidivorans CGMCC 1.7731T.</title>
        <authorList>
            <person name="Li Z."/>
            <person name="Cheng H."/>
            <person name="Huo Y."/>
            <person name="Xu X."/>
        </authorList>
    </citation>
    <scope>NUCLEOTIDE SEQUENCE [LARGE SCALE GENOMIC DNA]</scope>
    <source>
        <strain evidence="4 5">CGMCC 1.7731</strain>
    </source>
</reference>
<feature type="compositionally biased region" description="Basic and acidic residues" evidence="2">
    <location>
        <begin position="183"/>
        <end position="209"/>
    </location>
</feature>
<dbReference type="Gene3D" id="3.30.1330.60">
    <property type="entry name" value="OmpA-like domain"/>
    <property type="match status" value="1"/>
</dbReference>
<dbReference type="EMBL" id="CP012669">
    <property type="protein sequence ID" value="ALE16851.1"/>
    <property type="molecule type" value="Genomic_DNA"/>
</dbReference>
<dbReference type="STRING" id="361183.AMC99_01559"/>
<name>A0A0M4M8A5_9SPHN</name>
<evidence type="ECO:0000313" key="5">
    <source>
        <dbReference type="Proteomes" id="UP000057938"/>
    </source>
</evidence>
<dbReference type="PATRIC" id="fig|361183.4.peg.1532"/>
<proteinExistence type="predicted"/>
<keyword evidence="5" id="KW-1185">Reference proteome</keyword>
<evidence type="ECO:0000259" key="3">
    <source>
        <dbReference type="PROSITE" id="PS51123"/>
    </source>
</evidence>
<accession>A0A0M4M8A5</accession>
<gene>
    <name evidence="4" type="ORF">AMC99_01559</name>
</gene>
<sequence length="209" mass="22622">MALDNGSLRSEIQMRFDAALAASNETGVVAADDTRYVWANEAKAQCGIALGYLKSGTKDPVSVGKCARAYDLMQDTTRRSPITPWSAGKVVDVSCDDPKLIFFPWNKAAPEGEEQIKATNEVISYVAQKAGPCQWNSFEVIGHADLSGTPAYNVKLAKERADYVTGLLETAVPGKTATSLSRGESEPRIPTEDGVREPGNRRVEIRGTR</sequence>
<dbReference type="AlphaFoldDB" id="A0A0M4M8A5"/>